<dbReference type="Proteomes" id="UP000315303">
    <property type="component" value="Unassembled WGS sequence"/>
</dbReference>
<evidence type="ECO:0000259" key="5">
    <source>
        <dbReference type="Pfam" id="PF25881"/>
    </source>
</evidence>
<feature type="signal peptide" evidence="4">
    <location>
        <begin position="1"/>
        <end position="23"/>
    </location>
</feature>
<keyword evidence="2 3" id="KW-0175">Coiled coil</keyword>
<evidence type="ECO:0000256" key="1">
    <source>
        <dbReference type="ARBA" id="ARBA00004196"/>
    </source>
</evidence>
<evidence type="ECO:0000313" key="7">
    <source>
        <dbReference type="Proteomes" id="UP000315303"/>
    </source>
</evidence>
<comment type="subcellular location">
    <subcellularLocation>
        <location evidence="1">Cell envelope</location>
    </subcellularLocation>
</comment>
<dbReference type="AlphaFoldDB" id="A0A502KNR4"/>
<dbReference type="PANTHER" id="PTHR32347">
    <property type="entry name" value="EFFLUX SYSTEM COMPONENT YKNX-RELATED"/>
    <property type="match status" value="1"/>
</dbReference>
<protein>
    <submittedName>
        <fullName evidence="6">HlyD family efflux transporter periplasmic adaptor subunit</fullName>
    </submittedName>
</protein>
<comment type="caution">
    <text evidence="6">The sequence shown here is derived from an EMBL/GenBank/DDBJ whole genome shotgun (WGS) entry which is preliminary data.</text>
</comment>
<dbReference type="InterPro" id="IPR050465">
    <property type="entry name" value="UPF0194_transport"/>
</dbReference>
<dbReference type="Gene3D" id="2.40.30.170">
    <property type="match status" value="1"/>
</dbReference>
<keyword evidence="4" id="KW-0732">Signal</keyword>
<dbReference type="GO" id="GO:0030313">
    <property type="term" value="C:cell envelope"/>
    <property type="evidence" value="ECO:0007669"/>
    <property type="project" value="UniProtKB-SubCell"/>
</dbReference>
<dbReference type="Gene3D" id="2.40.50.100">
    <property type="match status" value="1"/>
</dbReference>
<feature type="coiled-coil region" evidence="3">
    <location>
        <begin position="75"/>
        <end position="121"/>
    </location>
</feature>
<evidence type="ECO:0000256" key="3">
    <source>
        <dbReference type="SAM" id="Coils"/>
    </source>
</evidence>
<name>A0A502KNR4_9GAMM</name>
<keyword evidence="7" id="KW-1185">Reference proteome</keyword>
<accession>A0A502KNR4</accession>
<reference evidence="6 7" key="1">
    <citation type="submission" date="2019-01" db="EMBL/GenBank/DDBJ databases">
        <title>Litorilituus lipolytica sp. nov., isolated from intertidal sand of the Yellow Sea in China.</title>
        <authorList>
            <person name="Liu A."/>
        </authorList>
    </citation>
    <scope>NUCLEOTIDE SEQUENCE [LARGE SCALE GENOMIC DNA]</scope>
    <source>
        <strain evidence="6 7">RZ04</strain>
    </source>
</reference>
<dbReference type="InterPro" id="IPR059052">
    <property type="entry name" value="HH_YbhG-like"/>
</dbReference>
<dbReference type="EMBL" id="SAWY01000036">
    <property type="protein sequence ID" value="TPH13248.1"/>
    <property type="molecule type" value="Genomic_DNA"/>
</dbReference>
<dbReference type="PROSITE" id="PS51257">
    <property type="entry name" value="PROKAR_LIPOPROTEIN"/>
    <property type="match status" value="1"/>
</dbReference>
<dbReference type="PANTHER" id="PTHR32347:SF29">
    <property type="entry name" value="UPF0194 MEMBRANE PROTEIN YBHG"/>
    <property type="match status" value="1"/>
</dbReference>
<sequence>MIVKILFCTVLSLLLFACNPSKQVNVALGTLERDRIAHTATVNEVIVSLPVLPGSQVSKGDILVVLDDNLQQSSLKKAQAELMQSQAHLEKLRQGAREEEVAQASANVEGAKAALIESEANYLRAKNLAKDNLASEANLNRALASRDKKRATLHAFEEALRQLTNGTRIEDLQMAEANLLATQATVNSEQKKLDDLTVRATRDGILDNLPWNLGERVTQGSPLAIVLAGTSPFARVYIPEPYRVKVNIGDTLTVHVDGLAQSIEGKVRWIAHEPAFSPYYALNQDERARLMFLAEVQLPESEQSLPNGLPAQVELP</sequence>
<evidence type="ECO:0000313" key="6">
    <source>
        <dbReference type="EMBL" id="TPH13248.1"/>
    </source>
</evidence>
<feature type="domain" description="YbhG-like alpha-helical hairpin" evidence="5">
    <location>
        <begin position="66"/>
        <end position="194"/>
    </location>
</feature>
<feature type="chain" id="PRO_5021364609" evidence="4">
    <location>
        <begin position="24"/>
        <end position="316"/>
    </location>
</feature>
<gene>
    <name evidence="6" type="ORF">EPA86_13725</name>
</gene>
<evidence type="ECO:0000256" key="4">
    <source>
        <dbReference type="SAM" id="SignalP"/>
    </source>
</evidence>
<organism evidence="6 7">
    <name type="scientific">Litorilituus lipolyticus</name>
    <dbReference type="NCBI Taxonomy" id="2491017"/>
    <lineage>
        <taxon>Bacteria</taxon>
        <taxon>Pseudomonadati</taxon>
        <taxon>Pseudomonadota</taxon>
        <taxon>Gammaproteobacteria</taxon>
        <taxon>Alteromonadales</taxon>
        <taxon>Colwelliaceae</taxon>
        <taxon>Litorilituus</taxon>
    </lineage>
</organism>
<dbReference type="SUPFAM" id="SSF111369">
    <property type="entry name" value="HlyD-like secretion proteins"/>
    <property type="match status" value="1"/>
</dbReference>
<evidence type="ECO:0000256" key="2">
    <source>
        <dbReference type="ARBA" id="ARBA00023054"/>
    </source>
</evidence>
<dbReference type="Pfam" id="PF25881">
    <property type="entry name" value="HH_YBHG"/>
    <property type="match status" value="1"/>
</dbReference>
<dbReference type="OrthoDB" id="8558741at2"/>
<proteinExistence type="predicted"/>
<dbReference type="Gene3D" id="1.10.287.470">
    <property type="entry name" value="Helix hairpin bin"/>
    <property type="match status" value="2"/>
</dbReference>